<proteinExistence type="predicted"/>
<reference evidence="1 2" key="1">
    <citation type="submission" date="2016-10" db="EMBL/GenBank/DDBJ databases">
        <title>The genome sequence of Colletotrichum fioriniae PJ7.</title>
        <authorList>
            <person name="Baroncelli R."/>
        </authorList>
    </citation>
    <scope>NUCLEOTIDE SEQUENCE [LARGE SCALE GENOMIC DNA]</scope>
    <source>
        <strain evidence="1">Col 31</strain>
    </source>
</reference>
<dbReference type="EMBL" id="MLGG01000008">
    <property type="protein sequence ID" value="KAK1462798.1"/>
    <property type="molecule type" value="Genomic_DNA"/>
</dbReference>
<dbReference type="AlphaFoldDB" id="A0AAI9UQT9"/>
<name>A0AAI9UQT9_9PEZI</name>
<keyword evidence="2" id="KW-1185">Reference proteome</keyword>
<evidence type="ECO:0000313" key="1">
    <source>
        <dbReference type="EMBL" id="KAK1462798.1"/>
    </source>
</evidence>
<organism evidence="1 2">
    <name type="scientific">Colletotrichum melonis</name>
    <dbReference type="NCBI Taxonomy" id="1209925"/>
    <lineage>
        <taxon>Eukaryota</taxon>
        <taxon>Fungi</taxon>
        <taxon>Dikarya</taxon>
        <taxon>Ascomycota</taxon>
        <taxon>Pezizomycotina</taxon>
        <taxon>Sordariomycetes</taxon>
        <taxon>Hypocreomycetidae</taxon>
        <taxon>Glomerellales</taxon>
        <taxon>Glomerellaceae</taxon>
        <taxon>Colletotrichum</taxon>
        <taxon>Colletotrichum acutatum species complex</taxon>
    </lineage>
</organism>
<accession>A0AAI9UQT9</accession>
<gene>
    <name evidence="1" type="ORF">CMEL01_13909</name>
</gene>
<evidence type="ECO:0000313" key="2">
    <source>
        <dbReference type="Proteomes" id="UP001239795"/>
    </source>
</evidence>
<comment type="caution">
    <text evidence="1">The sequence shown here is derived from an EMBL/GenBank/DDBJ whole genome shotgun (WGS) entry which is preliminary data.</text>
</comment>
<protein>
    <submittedName>
        <fullName evidence="1">Uncharacterized protein</fullName>
    </submittedName>
</protein>
<sequence>MSNCNTISRVQEKGTFDCTDLGTCGTCSIKKKEGATESGPASLYLVAGPLFTAQMVIGSTGSTAKLLETGWRPPNHRQLLDVDVACVVASCPVCSFTTLGLHSLSPSHACINTDGYLLSDIHPYRVPYATTDTYAQIETKRRLPICTPMLTRRLVHPLLLSHFL</sequence>
<dbReference type="Proteomes" id="UP001239795">
    <property type="component" value="Unassembled WGS sequence"/>
</dbReference>